<evidence type="ECO:0000313" key="1">
    <source>
        <dbReference type="EMBL" id="OGH03348.1"/>
    </source>
</evidence>
<accession>A0A1F6GYW9</accession>
<gene>
    <name evidence="1" type="ORF">A2557_02370</name>
</gene>
<sequence>MITKWWLQSPPVLHLYKLKEVCWGLMTEKVNQIADWVHFNSMPGTAVDQWWEELPNRPAELNQSKREYIQGYEILAQDFGTLRSLQAVQTLFGLSYFEWIDLRSPTFPYRELYGPQCLRIRLDPGANDMNLITQYILHISPARCKFSSDILYPRLPGGLGRVKLGRTLAETAYALAHPPEPKTVGLGVSPLGWFFLGH</sequence>
<dbReference type="AlphaFoldDB" id="A0A1F6GYW9"/>
<dbReference type="Proteomes" id="UP000177583">
    <property type="component" value="Unassembled WGS sequence"/>
</dbReference>
<evidence type="ECO:0000313" key="2">
    <source>
        <dbReference type="Proteomes" id="UP000177583"/>
    </source>
</evidence>
<protein>
    <submittedName>
        <fullName evidence="1">Uncharacterized protein</fullName>
    </submittedName>
</protein>
<organism evidence="1 2">
    <name type="scientific">Candidatus Lambdaproteobacteria bacterium RIFOXYD2_FULL_56_26</name>
    <dbReference type="NCBI Taxonomy" id="1817773"/>
    <lineage>
        <taxon>Bacteria</taxon>
        <taxon>Pseudomonadati</taxon>
        <taxon>Pseudomonadota</taxon>
        <taxon>Candidatus Lambdaproteobacteria</taxon>
    </lineage>
</organism>
<reference evidence="1 2" key="1">
    <citation type="journal article" date="2016" name="Nat. Commun.">
        <title>Thousands of microbial genomes shed light on interconnected biogeochemical processes in an aquifer system.</title>
        <authorList>
            <person name="Anantharaman K."/>
            <person name="Brown C.T."/>
            <person name="Hug L.A."/>
            <person name="Sharon I."/>
            <person name="Castelle C.J."/>
            <person name="Probst A.J."/>
            <person name="Thomas B.C."/>
            <person name="Singh A."/>
            <person name="Wilkins M.J."/>
            <person name="Karaoz U."/>
            <person name="Brodie E.L."/>
            <person name="Williams K.H."/>
            <person name="Hubbard S.S."/>
            <person name="Banfield J.F."/>
        </authorList>
    </citation>
    <scope>NUCLEOTIDE SEQUENCE [LARGE SCALE GENOMIC DNA]</scope>
</reference>
<name>A0A1F6GYW9_9PROT</name>
<dbReference type="EMBL" id="MFNF01000017">
    <property type="protein sequence ID" value="OGH03348.1"/>
    <property type="molecule type" value="Genomic_DNA"/>
</dbReference>
<comment type="caution">
    <text evidence="1">The sequence shown here is derived from an EMBL/GenBank/DDBJ whole genome shotgun (WGS) entry which is preliminary data.</text>
</comment>
<proteinExistence type="predicted"/>